<evidence type="ECO:0000256" key="1">
    <source>
        <dbReference type="SAM" id="MobiDB-lite"/>
    </source>
</evidence>
<name>A0A9N7YMR8_PLEPL</name>
<evidence type="ECO:0000313" key="2">
    <source>
        <dbReference type="EMBL" id="CAB1429844.1"/>
    </source>
</evidence>
<organism evidence="2 3">
    <name type="scientific">Pleuronectes platessa</name>
    <name type="common">European plaice</name>
    <dbReference type="NCBI Taxonomy" id="8262"/>
    <lineage>
        <taxon>Eukaryota</taxon>
        <taxon>Metazoa</taxon>
        <taxon>Chordata</taxon>
        <taxon>Craniata</taxon>
        <taxon>Vertebrata</taxon>
        <taxon>Euteleostomi</taxon>
        <taxon>Actinopterygii</taxon>
        <taxon>Neopterygii</taxon>
        <taxon>Teleostei</taxon>
        <taxon>Neoteleostei</taxon>
        <taxon>Acanthomorphata</taxon>
        <taxon>Carangaria</taxon>
        <taxon>Pleuronectiformes</taxon>
        <taxon>Pleuronectoidei</taxon>
        <taxon>Pleuronectidae</taxon>
        <taxon>Pleuronectes</taxon>
    </lineage>
</organism>
<reference evidence="2" key="1">
    <citation type="submission" date="2020-03" db="EMBL/GenBank/DDBJ databases">
        <authorList>
            <person name="Weist P."/>
        </authorList>
    </citation>
    <scope>NUCLEOTIDE SEQUENCE</scope>
</reference>
<feature type="region of interest" description="Disordered" evidence="1">
    <location>
        <begin position="54"/>
        <end position="76"/>
    </location>
</feature>
<dbReference type="EMBL" id="CADEAL010001178">
    <property type="protein sequence ID" value="CAB1429844.1"/>
    <property type="molecule type" value="Genomic_DNA"/>
</dbReference>
<keyword evidence="3" id="KW-1185">Reference proteome</keyword>
<accession>A0A9N7YMR8</accession>
<comment type="caution">
    <text evidence="2">The sequence shown here is derived from an EMBL/GenBank/DDBJ whole genome shotgun (WGS) entry which is preliminary data.</text>
</comment>
<feature type="region of interest" description="Disordered" evidence="1">
    <location>
        <begin position="1"/>
        <end position="21"/>
    </location>
</feature>
<dbReference type="Proteomes" id="UP001153269">
    <property type="component" value="Unassembled WGS sequence"/>
</dbReference>
<sequence length="152" mass="17246">MRKLNKQDQPPGFSPVAAAQSVTDAECHLNRLRQLLHMMEDDWSELEAADKALLAQEATSNPPQRKKGQRTQSALSLNSLVLSPKPPLLHTPHRKEVILEEGRRGWFGKWCNVEQRAGGGGLDSERNISSWKCVKTTRQQKEFKPFMTEEDI</sequence>
<protein>
    <submittedName>
        <fullName evidence="2">Uncharacterized protein</fullName>
    </submittedName>
</protein>
<evidence type="ECO:0000313" key="3">
    <source>
        <dbReference type="Proteomes" id="UP001153269"/>
    </source>
</evidence>
<gene>
    <name evidence="2" type="ORF">PLEPLA_LOCUS17824</name>
</gene>
<dbReference type="AlphaFoldDB" id="A0A9N7YMR8"/>
<proteinExistence type="predicted"/>